<feature type="domain" description="Tc1-like transposase DDE" evidence="1">
    <location>
        <begin position="8"/>
        <end position="128"/>
    </location>
</feature>
<protein>
    <submittedName>
        <fullName evidence="2">GJ22539 putative</fullName>
    </submittedName>
</protein>
<dbReference type="AlphaFoldDB" id="F0WDD4"/>
<gene>
    <name evidence="2" type="primary">AlNc14C65G4654</name>
    <name evidence="2" type="ORF">ALNC14_053490</name>
</gene>
<name>F0WDD4_9STRA</name>
<sequence length="175" mass="20093">MGRHASPQGAQRPSSYWWGWCHDLGAFRADTKSELKFVDGNQDSVKYVSPVRTHLQPFIDTENHIFQQDNAAIHKSRYTMNWIRDQGINVMEWPALSPDLNPIENLWGIMTQQVYAGGKQYNTKDELKKAVLEAWAAISPTTLTDLARLTRKTLHPGISTPENIYFVLRTRKKHS</sequence>
<dbReference type="InterPro" id="IPR036397">
    <property type="entry name" value="RNaseH_sf"/>
</dbReference>
<accession>F0WDD4</accession>
<dbReference type="Pfam" id="PF13358">
    <property type="entry name" value="DDE_3"/>
    <property type="match status" value="1"/>
</dbReference>
<dbReference type="Gene3D" id="3.30.420.10">
    <property type="entry name" value="Ribonuclease H-like superfamily/Ribonuclease H"/>
    <property type="match status" value="1"/>
</dbReference>
<evidence type="ECO:0000313" key="2">
    <source>
        <dbReference type="EMBL" id="CCA19206.1"/>
    </source>
</evidence>
<reference evidence="2" key="2">
    <citation type="submission" date="2011-02" db="EMBL/GenBank/DDBJ databases">
        <authorList>
            <person name="MacLean D."/>
        </authorList>
    </citation>
    <scope>NUCLEOTIDE SEQUENCE</scope>
</reference>
<proteinExistence type="predicted"/>
<dbReference type="EMBL" id="FR824110">
    <property type="protein sequence ID" value="CCA19206.1"/>
    <property type="molecule type" value="Genomic_DNA"/>
</dbReference>
<organism evidence="2">
    <name type="scientific">Albugo laibachii Nc14</name>
    <dbReference type="NCBI Taxonomy" id="890382"/>
    <lineage>
        <taxon>Eukaryota</taxon>
        <taxon>Sar</taxon>
        <taxon>Stramenopiles</taxon>
        <taxon>Oomycota</taxon>
        <taxon>Peronosporomycetes</taxon>
        <taxon>Albuginales</taxon>
        <taxon>Albuginaceae</taxon>
        <taxon>Albugo</taxon>
    </lineage>
</organism>
<reference evidence="2" key="1">
    <citation type="journal article" date="2011" name="PLoS Biol.">
        <title>Gene gain and loss during evolution of obligate parasitism in the white rust pathogen of Arabidopsis thaliana.</title>
        <authorList>
            <person name="Kemen E."/>
            <person name="Gardiner A."/>
            <person name="Schultz-Larsen T."/>
            <person name="Kemen A.C."/>
            <person name="Balmuth A.L."/>
            <person name="Robert-Seilaniantz A."/>
            <person name="Bailey K."/>
            <person name="Holub E."/>
            <person name="Studholme D.J."/>
            <person name="Maclean D."/>
            <person name="Jones J.D."/>
        </authorList>
    </citation>
    <scope>NUCLEOTIDE SEQUENCE</scope>
</reference>
<dbReference type="HOGENOM" id="CLU_1535275_0_0_1"/>
<dbReference type="GO" id="GO:0003676">
    <property type="term" value="F:nucleic acid binding"/>
    <property type="evidence" value="ECO:0007669"/>
    <property type="project" value="InterPro"/>
</dbReference>
<evidence type="ECO:0000259" key="1">
    <source>
        <dbReference type="Pfam" id="PF13358"/>
    </source>
</evidence>
<dbReference type="InterPro" id="IPR038717">
    <property type="entry name" value="Tc1-like_DDE_dom"/>
</dbReference>